<dbReference type="RefSeq" id="WP_344959015.1">
    <property type="nucleotide sequence ID" value="NZ_BAAAZG010000081.1"/>
</dbReference>
<organism evidence="2 3">
    <name type="scientific">Actinomadura miaoliensis</name>
    <dbReference type="NCBI Taxonomy" id="430685"/>
    <lineage>
        <taxon>Bacteria</taxon>
        <taxon>Bacillati</taxon>
        <taxon>Actinomycetota</taxon>
        <taxon>Actinomycetes</taxon>
        <taxon>Streptosporangiales</taxon>
        <taxon>Thermomonosporaceae</taxon>
        <taxon>Actinomadura</taxon>
    </lineage>
</organism>
<dbReference type="EMBL" id="BAAAZG010000081">
    <property type="protein sequence ID" value="GAA4105098.1"/>
    <property type="molecule type" value="Genomic_DNA"/>
</dbReference>
<evidence type="ECO:0008006" key="4">
    <source>
        <dbReference type="Google" id="ProtNLM"/>
    </source>
</evidence>
<reference evidence="3" key="1">
    <citation type="journal article" date="2019" name="Int. J. Syst. Evol. Microbiol.">
        <title>The Global Catalogue of Microorganisms (GCM) 10K type strain sequencing project: providing services to taxonomists for standard genome sequencing and annotation.</title>
        <authorList>
            <consortium name="The Broad Institute Genomics Platform"/>
            <consortium name="The Broad Institute Genome Sequencing Center for Infectious Disease"/>
            <person name="Wu L."/>
            <person name="Ma J."/>
        </authorList>
    </citation>
    <scope>NUCLEOTIDE SEQUENCE [LARGE SCALE GENOMIC DNA]</scope>
    <source>
        <strain evidence="3">JCM 16702</strain>
    </source>
</reference>
<accession>A0ABP7X579</accession>
<evidence type="ECO:0000256" key="1">
    <source>
        <dbReference type="SAM" id="Phobius"/>
    </source>
</evidence>
<feature type="transmembrane region" description="Helical" evidence="1">
    <location>
        <begin position="51"/>
        <end position="71"/>
    </location>
</feature>
<comment type="caution">
    <text evidence="2">The sequence shown here is derived from an EMBL/GenBank/DDBJ whole genome shotgun (WGS) entry which is preliminary data.</text>
</comment>
<keyword evidence="1" id="KW-0472">Membrane</keyword>
<name>A0ABP7X579_9ACTN</name>
<feature type="transmembrane region" description="Helical" evidence="1">
    <location>
        <begin position="121"/>
        <end position="142"/>
    </location>
</feature>
<dbReference type="Proteomes" id="UP001500683">
    <property type="component" value="Unassembled WGS sequence"/>
</dbReference>
<proteinExistence type="predicted"/>
<evidence type="ECO:0000313" key="2">
    <source>
        <dbReference type="EMBL" id="GAA4105098.1"/>
    </source>
</evidence>
<feature type="transmembrane region" description="Helical" evidence="1">
    <location>
        <begin position="12"/>
        <end position="30"/>
    </location>
</feature>
<evidence type="ECO:0000313" key="3">
    <source>
        <dbReference type="Proteomes" id="UP001500683"/>
    </source>
</evidence>
<sequence length="149" mass="16607">MLFSISESGWWVIAIGVTVFFMVTMGRLSAGLDLPEELRSTLEEQARRGRWVFYIVTPMIAAVVLLVNLLRPEPAPQILFLYSVAFASIPFAIYPIRGRLLKYYVAQRQNPGTEVKPDRLITVWIVGFLSAVLLVTVIALMATSYGSPG</sequence>
<feature type="transmembrane region" description="Helical" evidence="1">
    <location>
        <begin position="77"/>
        <end position="100"/>
    </location>
</feature>
<keyword evidence="1" id="KW-0812">Transmembrane</keyword>
<gene>
    <name evidence="2" type="ORF">GCM10022214_84960</name>
</gene>
<keyword evidence="1" id="KW-1133">Transmembrane helix</keyword>
<protein>
    <recommendedName>
        <fullName evidence="4">DUF1772 domain-containing protein</fullName>
    </recommendedName>
</protein>
<keyword evidence="3" id="KW-1185">Reference proteome</keyword>